<sequence>MPLTIEERQLFLAEPHIAALSVAGGAERAPLTVPMWYQYTPGGEAWVLTGVASIKAKLIQEAGRFTLMVDRVDPTLRYVMVEGSVTRTEPGTDEHLLELSRRYLPAEAVPGYVEVAKAEHGEQMVIYLRPERWLSSDLGRVS</sequence>
<dbReference type="EMBL" id="JAKXMK010000036">
    <property type="protein sequence ID" value="MCH6170794.1"/>
    <property type="molecule type" value="Genomic_DNA"/>
</dbReference>
<dbReference type="PANTHER" id="PTHR35176:SF6">
    <property type="entry name" value="HEME OXYGENASE HI_0854-RELATED"/>
    <property type="match status" value="1"/>
</dbReference>
<dbReference type="Gene3D" id="2.30.110.10">
    <property type="entry name" value="Electron Transport, Fmn-binding Protein, Chain A"/>
    <property type="match status" value="1"/>
</dbReference>
<keyword evidence="3" id="KW-1185">Reference proteome</keyword>
<keyword evidence="1" id="KW-0560">Oxidoreductase</keyword>
<dbReference type="InterPro" id="IPR052019">
    <property type="entry name" value="F420H2_bilvrd_red/Heme_oxyg"/>
</dbReference>
<protein>
    <submittedName>
        <fullName evidence="2">Pyridoxamine 5'-phosphate oxidase family protein</fullName>
    </submittedName>
</protein>
<dbReference type="InterPro" id="IPR012349">
    <property type="entry name" value="Split_barrel_FMN-bd"/>
</dbReference>
<name>A0ABS9TQH1_9PSEU</name>
<evidence type="ECO:0000256" key="1">
    <source>
        <dbReference type="ARBA" id="ARBA00023002"/>
    </source>
</evidence>
<dbReference type="RefSeq" id="WP_241041601.1">
    <property type="nucleotide sequence ID" value="NZ_BAAAJF010000016.1"/>
</dbReference>
<organism evidence="2 3">
    <name type="scientific">Pseudonocardia alaniniphila</name>
    <dbReference type="NCBI Taxonomy" id="75291"/>
    <lineage>
        <taxon>Bacteria</taxon>
        <taxon>Bacillati</taxon>
        <taxon>Actinomycetota</taxon>
        <taxon>Actinomycetes</taxon>
        <taxon>Pseudonocardiales</taxon>
        <taxon>Pseudonocardiaceae</taxon>
        <taxon>Pseudonocardia</taxon>
    </lineage>
</organism>
<proteinExistence type="predicted"/>
<evidence type="ECO:0000313" key="2">
    <source>
        <dbReference type="EMBL" id="MCH6170794.1"/>
    </source>
</evidence>
<accession>A0ABS9TQH1</accession>
<evidence type="ECO:0000313" key="3">
    <source>
        <dbReference type="Proteomes" id="UP001299970"/>
    </source>
</evidence>
<comment type="caution">
    <text evidence="2">The sequence shown here is derived from an EMBL/GenBank/DDBJ whole genome shotgun (WGS) entry which is preliminary data.</text>
</comment>
<dbReference type="SUPFAM" id="SSF50475">
    <property type="entry name" value="FMN-binding split barrel"/>
    <property type="match status" value="1"/>
</dbReference>
<reference evidence="2 3" key="1">
    <citation type="submission" date="2022-03" db="EMBL/GenBank/DDBJ databases">
        <title>Pseudonocardia alaer sp. nov., a novel actinomycete isolated from reed forest soil.</title>
        <authorList>
            <person name="Wang L."/>
        </authorList>
    </citation>
    <scope>NUCLEOTIDE SEQUENCE [LARGE SCALE GENOMIC DNA]</scope>
    <source>
        <strain evidence="2 3">Y-16303</strain>
    </source>
</reference>
<gene>
    <name evidence="2" type="ORF">MMF94_34250</name>
</gene>
<dbReference type="Proteomes" id="UP001299970">
    <property type="component" value="Unassembled WGS sequence"/>
</dbReference>
<dbReference type="PANTHER" id="PTHR35176">
    <property type="entry name" value="HEME OXYGENASE HI_0854-RELATED"/>
    <property type="match status" value="1"/>
</dbReference>